<evidence type="ECO:0000313" key="3">
    <source>
        <dbReference type="Proteomes" id="UP001372834"/>
    </source>
</evidence>
<dbReference type="AlphaFoldDB" id="A0AAN8XLH5"/>
<sequence>MKPFQVCESVKEATAHQKHTCRHFQVYSKRPVTLSTLEQHLRFQQSSGCDEKQNETKNVAVERGRAKNEEEKNRPKRPIATKAVKWGGSGPFVRFFPDSTSIKSIEKKTSFDGAPFCIVVPEEKFPGSSLVERNVVC</sequence>
<name>A0AAN8XLH5_POLSC</name>
<organism evidence="2 3">
    <name type="scientific">Polyplax serrata</name>
    <name type="common">Common mouse louse</name>
    <dbReference type="NCBI Taxonomy" id="468196"/>
    <lineage>
        <taxon>Eukaryota</taxon>
        <taxon>Metazoa</taxon>
        <taxon>Ecdysozoa</taxon>
        <taxon>Arthropoda</taxon>
        <taxon>Hexapoda</taxon>
        <taxon>Insecta</taxon>
        <taxon>Pterygota</taxon>
        <taxon>Neoptera</taxon>
        <taxon>Paraneoptera</taxon>
        <taxon>Psocodea</taxon>
        <taxon>Troctomorpha</taxon>
        <taxon>Phthiraptera</taxon>
        <taxon>Anoplura</taxon>
        <taxon>Polyplacidae</taxon>
        <taxon>Polyplax</taxon>
    </lineage>
</organism>
<proteinExistence type="predicted"/>
<dbReference type="Proteomes" id="UP001372834">
    <property type="component" value="Unassembled WGS sequence"/>
</dbReference>
<reference evidence="2 3" key="1">
    <citation type="submission" date="2023-10" db="EMBL/GenBank/DDBJ databases">
        <title>Genomes of two closely related lineages of the louse Polyplax serrata with different host specificities.</title>
        <authorList>
            <person name="Martinu J."/>
            <person name="Tarabai H."/>
            <person name="Stefka J."/>
            <person name="Hypsa V."/>
        </authorList>
    </citation>
    <scope>NUCLEOTIDE SEQUENCE [LARGE SCALE GENOMIC DNA]</scope>
    <source>
        <strain evidence="2">HR10_N</strain>
    </source>
</reference>
<feature type="region of interest" description="Disordered" evidence="1">
    <location>
        <begin position="45"/>
        <end position="83"/>
    </location>
</feature>
<gene>
    <name evidence="2" type="ORF">RUM43_004441</name>
</gene>
<evidence type="ECO:0000313" key="2">
    <source>
        <dbReference type="EMBL" id="KAK6642939.1"/>
    </source>
</evidence>
<accession>A0AAN8XLH5</accession>
<protein>
    <submittedName>
        <fullName evidence="2">Uncharacterized protein</fullName>
    </submittedName>
</protein>
<comment type="caution">
    <text evidence="2">The sequence shown here is derived from an EMBL/GenBank/DDBJ whole genome shotgun (WGS) entry which is preliminary data.</text>
</comment>
<evidence type="ECO:0000256" key="1">
    <source>
        <dbReference type="SAM" id="MobiDB-lite"/>
    </source>
</evidence>
<dbReference type="EMBL" id="JAWJWE010000002">
    <property type="protein sequence ID" value="KAK6642939.1"/>
    <property type="molecule type" value="Genomic_DNA"/>
</dbReference>
<feature type="compositionally biased region" description="Basic and acidic residues" evidence="1">
    <location>
        <begin position="49"/>
        <end position="73"/>
    </location>
</feature>